<sequence length="150" mass="16311">MLAPDLRETLVRVAAAMRETQDPWWVISSAAVALHGVGPVEVGDVDVVMSVSDARRVMDGLGVAPTEDGASSLFRSTLFGRWETPPLVVEIMAGFHVATSAGWTEVLPRTRVPVLVEGSVVHVPERGELAEMLRLFGRPKDLERDRLLTA</sequence>
<gene>
    <name evidence="1" type="ORF">DI640_06370</name>
</gene>
<protein>
    <recommendedName>
        <fullName evidence="3">Nucleotidyltransferase family protein</fullName>
    </recommendedName>
</protein>
<dbReference type="Proteomes" id="UP000249555">
    <property type="component" value="Unassembled WGS sequence"/>
</dbReference>
<evidence type="ECO:0000313" key="1">
    <source>
        <dbReference type="EMBL" id="PZO74873.1"/>
    </source>
</evidence>
<dbReference type="EMBL" id="QFMX01000005">
    <property type="protein sequence ID" value="PZO74873.1"/>
    <property type="molecule type" value="Genomic_DNA"/>
</dbReference>
<evidence type="ECO:0000313" key="2">
    <source>
        <dbReference type="Proteomes" id="UP000249555"/>
    </source>
</evidence>
<reference evidence="1 2" key="1">
    <citation type="submission" date="2017-08" db="EMBL/GenBank/DDBJ databases">
        <title>Infants hospitalized years apart are colonized by the same room-sourced microbial strains.</title>
        <authorList>
            <person name="Brooks B."/>
            <person name="Olm M.R."/>
            <person name="Firek B.A."/>
            <person name="Baker R."/>
            <person name="Thomas B.C."/>
            <person name="Morowitz M.J."/>
            <person name="Banfield J.F."/>
        </authorList>
    </citation>
    <scope>NUCLEOTIDE SEQUENCE [LARGE SCALE GENOMIC DNA]</scope>
    <source>
        <strain evidence="1">S2_018_000_R3_119</strain>
    </source>
</reference>
<dbReference type="SUPFAM" id="SSF81301">
    <property type="entry name" value="Nucleotidyltransferase"/>
    <property type="match status" value="1"/>
</dbReference>
<name>A0A2W4YXW7_9SPHN</name>
<accession>A0A2W4YXW7</accession>
<proteinExistence type="predicted"/>
<evidence type="ECO:0008006" key="3">
    <source>
        <dbReference type="Google" id="ProtNLM"/>
    </source>
</evidence>
<organism evidence="1 2">
    <name type="scientific">Sphingomonas taxi</name>
    <dbReference type="NCBI Taxonomy" id="1549858"/>
    <lineage>
        <taxon>Bacteria</taxon>
        <taxon>Pseudomonadati</taxon>
        <taxon>Pseudomonadota</taxon>
        <taxon>Alphaproteobacteria</taxon>
        <taxon>Sphingomonadales</taxon>
        <taxon>Sphingomonadaceae</taxon>
        <taxon>Sphingomonas</taxon>
    </lineage>
</organism>
<dbReference type="Gene3D" id="3.30.460.40">
    <property type="match status" value="1"/>
</dbReference>
<dbReference type="AlphaFoldDB" id="A0A2W4YXW7"/>
<dbReference type="InterPro" id="IPR043519">
    <property type="entry name" value="NT_sf"/>
</dbReference>
<comment type="caution">
    <text evidence="1">The sequence shown here is derived from an EMBL/GenBank/DDBJ whole genome shotgun (WGS) entry which is preliminary data.</text>
</comment>